<dbReference type="PROSITE" id="PS50297">
    <property type="entry name" value="ANK_REP_REGION"/>
    <property type="match status" value="3"/>
</dbReference>
<organism evidence="11 12">
    <name type="scientific">Sesamum indicum</name>
    <name type="common">Oriental sesame</name>
    <name type="synonym">Sesamum orientale</name>
    <dbReference type="NCBI Taxonomy" id="4182"/>
    <lineage>
        <taxon>Eukaryota</taxon>
        <taxon>Viridiplantae</taxon>
        <taxon>Streptophyta</taxon>
        <taxon>Embryophyta</taxon>
        <taxon>Tracheophyta</taxon>
        <taxon>Spermatophyta</taxon>
        <taxon>Magnoliopsida</taxon>
        <taxon>eudicotyledons</taxon>
        <taxon>Gunneridae</taxon>
        <taxon>Pentapetalae</taxon>
        <taxon>asterids</taxon>
        <taxon>lamiids</taxon>
        <taxon>Lamiales</taxon>
        <taxon>Pedaliaceae</taxon>
        <taxon>Sesamum</taxon>
    </lineage>
</organism>
<dbReference type="KEGG" id="sind:105173271"/>
<gene>
    <name evidence="12" type="primary">LOC105173271</name>
</gene>
<feature type="compositionally biased region" description="Polar residues" evidence="8">
    <location>
        <begin position="256"/>
        <end position="273"/>
    </location>
</feature>
<keyword evidence="3" id="KW-0677">Repeat</keyword>
<evidence type="ECO:0000313" key="12">
    <source>
        <dbReference type="RefSeq" id="XP_011093263.1"/>
    </source>
</evidence>
<evidence type="ECO:0000256" key="8">
    <source>
        <dbReference type="SAM" id="MobiDB-lite"/>
    </source>
</evidence>
<feature type="repeat" description="ANK" evidence="7">
    <location>
        <begin position="70"/>
        <end position="102"/>
    </location>
</feature>
<dbReference type="PANTHER" id="PTHR24186">
    <property type="entry name" value="PROTEIN PHOSPHATASE 1 REGULATORY SUBUNIT"/>
    <property type="match status" value="1"/>
</dbReference>
<comment type="subcellular location">
    <subcellularLocation>
        <location evidence="1">Membrane</location>
        <topology evidence="1">Multi-pass membrane protein</topology>
    </subcellularLocation>
</comment>
<sequence length="460" mass="51102">MDRIRLIEAARKGDVNKLHNLLKDDPYLLRAVALADGDTPLHIACVGGHVNFVKDVLNLSPELVLELNQDGFSPLHIVSANGDIEIARKILELGCHLCLVKGKEKRIPLHCAVAKGRIEVIIQLLSACSDSITEVTARGETCFHLAVKNNQFEAFKVLVEHVIVFGKEDLLNKRDDRGNTILHLATSRKQYEVIDLLLDKNFGYKGKLEMNLLNKNGLTPHDVLRSEGGDTDIEEMLSRGGATTTQTLPDLATENSINSSQIPLQNQSAQEQQRNSRKSASKKLQDYFKYDKIKDSPTKVRNTLLVIAVLIATATYQAVLSPPGGVWQDDFWPDTKNNVSSARRPPRHMAGQAVMGTNKAVAYGLFLLFNSLGFFMALHMMNFLTIGLPLQFELRVALFALTATYDTCMVAITPNGWILVLFIVLSIVMPFIMPVLTIVVRDYNRKGRQYELPAQGQASS</sequence>
<evidence type="ECO:0000256" key="4">
    <source>
        <dbReference type="ARBA" id="ARBA00022989"/>
    </source>
</evidence>
<dbReference type="AlphaFoldDB" id="A0A6I9U7I3"/>
<evidence type="ECO:0000256" key="9">
    <source>
        <dbReference type="SAM" id="Phobius"/>
    </source>
</evidence>
<evidence type="ECO:0000256" key="6">
    <source>
        <dbReference type="ARBA" id="ARBA00023136"/>
    </source>
</evidence>
<dbReference type="Proteomes" id="UP000504604">
    <property type="component" value="Linkage group LG11"/>
</dbReference>
<dbReference type="Pfam" id="PF13962">
    <property type="entry name" value="PGG"/>
    <property type="match status" value="1"/>
</dbReference>
<feature type="transmembrane region" description="Helical" evidence="9">
    <location>
        <begin position="418"/>
        <end position="440"/>
    </location>
</feature>
<dbReference type="PANTHER" id="PTHR24186:SF56">
    <property type="entry name" value="PGG DOMAIN-CONTAINING PROTEIN"/>
    <property type="match status" value="1"/>
</dbReference>
<dbReference type="OrthoDB" id="674805at2759"/>
<dbReference type="GO" id="GO:0005886">
    <property type="term" value="C:plasma membrane"/>
    <property type="evidence" value="ECO:0007669"/>
    <property type="project" value="TreeGrafter"/>
</dbReference>
<evidence type="ECO:0000259" key="10">
    <source>
        <dbReference type="Pfam" id="PF13962"/>
    </source>
</evidence>
<keyword evidence="4 9" id="KW-1133">Transmembrane helix</keyword>
<feature type="region of interest" description="Disordered" evidence="8">
    <location>
        <begin position="256"/>
        <end position="282"/>
    </location>
</feature>
<dbReference type="InterPro" id="IPR026961">
    <property type="entry name" value="PGG_dom"/>
</dbReference>
<dbReference type="RefSeq" id="XP_011093263.1">
    <property type="nucleotide sequence ID" value="XM_011094961.2"/>
</dbReference>
<feature type="domain" description="PGG" evidence="10">
    <location>
        <begin position="298"/>
        <end position="396"/>
    </location>
</feature>
<dbReference type="GeneID" id="105173271"/>
<dbReference type="InterPro" id="IPR002110">
    <property type="entry name" value="Ankyrin_rpt"/>
</dbReference>
<feature type="transmembrane region" description="Helical" evidence="9">
    <location>
        <begin position="302"/>
        <end position="320"/>
    </location>
</feature>
<dbReference type="InterPro" id="IPR036770">
    <property type="entry name" value="Ankyrin_rpt-contain_sf"/>
</dbReference>
<proteinExistence type="predicted"/>
<dbReference type="PROSITE" id="PS50088">
    <property type="entry name" value="ANK_REPEAT"/>
    <property type="match status" value="3"/>
</dbReference>
<protein>
    <submittedName>
        <fullName evidence="12">Ankyrin repeat-containing protein BDA1-like</fullName>
    </submittedName>
</protein>
<keyword evidence="2 9" id="KW-0812">Transmembrane</keyword>
<name>A0A6I9U7I3_SESIN</name>
<keyword evidence="5 7" id="KW-0040">ANK repeat</keyword>
<dbReference type="Gene3D" id="1.25.40.20">
    <property type="entry name" value="Ankyrin repeat-containing domain"/>
    <property type="match status" value="1"/>
</dbReference>
<keyword evidence="6 9" id="KW-0472">Membrane</keyword>
<accession>A0A6I9U7I3</accession>
<feature type="repeat" description="ANK" evidence="7">
    <location>
        <begin position="177"/>
        <end position="201"/>
    </location>
</feature>
<keyword evidence="11" id="KW-1185">Reference proteome</keyword>
<evidence type="ECO:0000256" key="1">
    <source>
        <dbReference type="ARBA" id="ARBA00004141"/>
    </source>
</evidence>
<evidence type="ECO:0000256" key="7">
    <source>
        <dbReference type="PROSITE-ProRule" id="PRU00023"/>
    </source>
</evidence>
<dbReference type="InParanoid" id="A0A6I9U7I3"/>
<evidence type="ECO:0000256" key="3">
    <source>
        <dbReference type="ARBA" id="ARBA00022737"/>
    </source>
</evidence>
<evidence type="ECO:0000256" key="5">
    <source>
        <dbReference type="ARBA" id="ARBA00023043"/>
    </source>
</evidence>
<feature type="repeat" description="ANK" evidence="7">
    <location>
        <begin position="36"/>
        <end position="58"/>
    </location>
</feature>
<reference evidence="12" key="1">
    <citation type="submission" date="2025-08" db="UniProtKB">
        <authorList>
            <consortium name="RefSeq"/>
        </authorList>
    </citation>
    <scope>IDENTIFICATION</scope>
</reference>
<dbReference type="Pfam" id="PF12796">
    <property type="entry name" value="Ank_2"/>
    <property type="match status" value="2"/>
</dbReference>
<feature type="transmembrane region" description="Helical" evidence="9">
    <location>
        <begin position="392"/>
        <end position="412"/>
    </location>
</feature>
<evidence type="ECO:0000313" key="11">
    <source>
        <dbReference type="Proteomes" id="UP000504604"/>
    </source>
</evidence>
<evidence type="ECO:0000256" key="2">
    <source>
        <dbReference type="ARBA" id="ARBA00022692"/>
    </source>
</evidence>
<dbReference type="SUPFAM" id="SSF48403">
    <property type="entry name" value="Ankyrin repeat"/>
    <property type="match status" value="1"/>
</dbReference>
<dbReference type="SMART" id="SM00248">
    <property type="entry name" value="ANK"/>
    <property type="match status" value="6"/>
</dbReference>
<feature type="transmembrane region" description="Helical" evidence="9">
    <location>
        <begin position="360"/>
        <end position="380"/>
    </location>
</feature>